<organism evidence="1 2">
    <name type="scientific">Paenibacillus larvae subsp. pulvifaciens</name>
    <dbReference type="NCBI Taxonomy" id="1477"/>
    <lineage>
        <taxon>Bacteria</taxon>
        <taxon>Bacillati</taxon>
        <taxon>Bacillota</taxon>
        <taxon>Bacilli</taxon>
        <taxon>Bacillales</taxon>
        <taxon>Paenibacillaceae</taxon>
        <taxon>Paenibacillus</taxon>
    </lineage>
</organism>
<dbReference type="Proteomes" id="UP000192727">
    <property type="component" value="Chromosome"/>
</dbReference>
<dbReference type="AlphaFoldDB" id="A0A1U9YJ15"/>
<dbReference type="EMBL" id="CP020557">
    <property type="protein sequence ID" value="ARF67331.1"/>
    <property type="molecule type" value="Genomic_DNA"/>
</dbReference>
<name>A0A1U9YJ15_9BACL</name>
<dbReference type="GeneID" id="64219803"/>
<proteinExistence type="predicted"/>
<protein>
    <submittedName>
        <fullName evidence="1">Uncharacterized protein</fullName>
    </submittedName>
</protein>
<dbReference type="RefSeq" id="WP_023483853.1">
    <property type="nucleotide sequence ID" value="NZ_CP019794.1"/>
</dbReference>
<reference evidence="1 2" key="1">
    <citation type="submission" date="2017-03" db="EMBL/GenBank/DDBJ databases">
        <title>Paenibacillus larvae genome sequencing.</title>
        <authorList>
            <person name="Dingman D.W."/>
        </authorList>
    </citation>
    <scope>NUCLEOTIDE SEQUENCE [LARGE SCALE GENOMIC DNA]</scope>
    <source>
        <strain evidence="1 2">SAG 10367</strain>
    </source>
</reference>
<accession>A0A1U9YJ15</accession>
<evidence type="ECO:0000313" key="1">
    <source>
        <dbReference type="EMBL" id="ARF67331.1"/>
    </source>
</evidence>
<evidence type="ECO:0000313" key="2">
    <source>
        <dbReference type="Proteomes" id="UP000192727"/>
    </source>
</evidence>
<gene>
    <name evidence="1" type="ORF">B7C51_05030</name>
</gene>
<sequence>MIHINLLFEEMKEFLLYDLMQVEKDVEFKFIRYPLVALANQDWEELNLYTVTEQYILEQGVEVPREQVWHWLTEELGAREATLDLVLANSKDIFFYTRGQYGEYIHRINLEWTEEKENQLLDWVG</sequence>